<dbReference type="Pfam" id="PF00440">
    <property type="entry name" value="TetR_N"/>
    <property type="match status" value="1"/>
</dbReference>
<comment type="caution">
    <text evidence="4">The sequence shown here is derived from an EMBL/GenBank/DDBJ whole genome shotgun (WGS) entry which is preliminary data.</text>
</comment>
<dbReference type="InterPro" id="IPR001647">
    <property type="entry name" value="HTH_TetR"/>
</dbReference>
<dbReference type="PROSITE" id="PS01081">
    <property type="entry name" value="HTH_TETR_1"/>
    <property type="match status" value="1"/>
</dbReference>
<evidence type="ECO:0000256" key="1">
    <source>
        <dbReference type="ARBA" id="ARBA00023125"/>
    </source>
</evidence>
<dbReference type="EMBL" id="LAVA02000046">
    <property type="protein sequence ID" value="OIJ66012.1"/>
    <property type="molecule type" value="Genomic_DNA"/>
</dbReference>
<dbReference type="InterPro" id="IPR050109">
    <property type="entry name" value="HTH-type_TetR-like_transc_reg"/>
</dbReference>
<reference evidence="4" key="1">
    <citation type="submission" date="2016-10" db="EMBL/GenBank/DDBJ databases">
        <title>Genome sequence of Streptomyces mangrovisoli MUSC 149.</title>
        <authorList>
            <person name="Lee L.-H."/>
            <person name="Ser H.-L."/>
        </authorList>
    </citation>
    <scope>NUCLEOTIDE SEQUENCE [LARGE SCALE GENOMIC DNA]</scope>
    <source>
        <strain evidence="4">MUSC 149</strain>
    </source>
</reference>
<evidence type="ECO:0000313" key="5">
    <source>
        <dbReference type="Proteomes" id="UP000034196"/>
    </source>
</evidence>
<feature type="domain" description="HTH tetR-type" evidence="3">
    <location>
        <begin position="21"/>
        <end position="81"/>
    </location>
</feature>
<evidence type="ECO:0000313" key="4">
    <source>
        <dbReference type="EMBL" id="OIJ66012.1"/>
    </source>
</evidence>
<sequence>MAEAVAALRADGHEDWRTYGPLELPPILAAALEVFDEQGYHGTSVREIARRIGVTVPTLYYHFDNKQALLVELLMGSMRAVLGRCRDAAKDATDPVARFRALVECVVLYMAHRGPLAFLDTEIRSLEPDNRARYVGLRDELEAMLRHSVQDGVDLGAFTTPYPVDAARAVLTMCQGVVNWYRPQGPLTPATLAERYVAIALSTVGHRTRS</sequence>
<dbReference type="GO" id="GO:0003700">
    <property type="term" value="F:DNA-binding transcription factor activity"/>
    <property type="evidence" value="ECO:0007669"/>
    <property type="project" value="TreeGrafter"/>
</dbReference>
<dbReference type="SUPFAM" id="SSF48498">
    <property type="entry name" value="Tetracyclin repressor-like, C-terminal domain"/>
    <property type="match status" value="1"/>
</dbReference>
<keyword evidence="1 2" id="KW-0238">DNA-binding</keyword>
<evidence type="ECO:0000259" key="3">
    <source>
        <dbReference type="PROSITE" id="PS50977"/>
    </source>
</evidence>
<feature type="DNA-binding region" description="H-T-H motif" evidence="2">
    <location>
        <begin position="44"/>
        <end position="63"/>
    </location>
</feature>
<dbReference type="InterPro" id="IPR009057">
    <property type="entry name" value="Homeodomain-like_sf"/>
</dbReference>
<dbReference type="Gene3D" id="1.10.357.10">
    <property type="entry name" value="Tetracycline Repressor, domain 2"/>
    <property type="match status" value="1"/>
</dbReference>
<dbReference type="PANTHER" id="PTHR30055:SF237">
    <property type="entry name" value="TRANSCRIPTIONAL REPRESSOR MCE3R"/>
    <property type="match status" value="1"/>
</dbReference>
<gene>
    <name evidence="4" type="ORF">WN71_020295</name>
</gene>
<dbReference type="OrthoDB" id="3190535at2"/>
<dbReference type="GO" id="GO:0000976">
    <property type="term" value="F:transcription cis-regulatory region binding"/>
    <property type="evidence" value="ECO:0007669"/>
    <property type="project" value="TreeGrafter"/>
</dbReference>
<proteinExistence type="predicted"/>
<dbReference type="PRINTS" id="PR00455">
    <property type="entry name" value="HTHTETR"/>
</dbReference>
<protein>
    <submittedName>
        <fullName evidence="4">TetR family transcriptional regulator</fullName>
    </submittedName>
</protein>
<dbReference type="Pfam" id="PF17932">
    <property type="entry name" value="TetR_C_24"/>
    <property type="match status" value="1"/>
</dbReference>
<accession>A0A1J4NWY8</accession>
<dbReference type="AlphaFoldDB" id="A0A1J4NWY8"/>
<dbReference type="PANTHER" id="PTHR30055">
    <property type="entry name" value="HTH-TYPE TRANSCRIPTIONAL REGULATOR RUTR"/>
    <property type="match status" value="1"/>
</dbReference>
<keyword evidence="5" id="KW-1185">Reference proteome</keyword>
<dbReference type="SUPFAM" id="SSF46689">
    <property type="entry name" value="Homeodomain-like"/>
    <property type="match status" value="1"/>
</dbReference>
<dbReference type="RefSeq" id="WP_046581932.1">
    <property type="nucleotide sequence ID" value="NZ_LAVA02000046.1"/>
</dbReference>
<dbReference type="InterPro" id="IPR023772">
    <property type="entry name" value="DNA-bd_HTH_TetR-type_CS"/>
</dbReference>
<evidence type="ECO:0000256" key="2">
    <source>
        <dbReference type="PROSITE-ProRule" id="PRU00335"/>
    </source>
</evidence>
<organism evidence="4 5">
    <name type="scientific">Streptomyces mangrovisoli</name>
    <dbReference type="NCBI Taxonomy" id="1428628"/>
    <lineage>
        <taxon>Bacteria</taxon>
        <taxon>Bacillati</taxon>
        <taxon>Actinomycetota</taxon>
        <taxon>Actinomycetes</taxon>
        <taxon>Kitasatosporales</taxon>
        <taxon>Streptomycetaceae</taxon>
        <taxon>Streptomyces</taxon>
    </lineage>
</organism>
<dbReference type="InterPro" id="IPR036271">
    <property type="entry name" value="Tet_transcr_reg_TetR-rel_C_sf"/>
</dbReference>
<dbReference type="InterPro" id="IPR041490">
    <property type="entry name" value="KstR2_TetR_C"/>
</dbReference>
<dbReference type="Proteomes" id="UP000034196">
    <property type="component" value="Unassembled WGS sequence"/>
</dbReference>
<dbReference type="STRING" id="1428628.WN71_020295"/>
<name>A0A1J4NWY8_9ACTN</name>
<dbReference type="PROSITE" id="PS50977">
    <property type="entry name" value="HTH_TETR_2"/>
    <property type="match status" value="1"/>
</dbReference>